<evidence type="ECO:0000313" key="3">
    <source>
        <dbReference type="Proteomes" id="UP000178129"/>
    </source>
</evidence>
<feature type="region of interest" description="Disordered" evidence="1">
    <location>
        <begin position="70"/>
        <end position="95"/>
    </location>
</feature>
<dbReference type="AlphaFoldDB" id="A0A1E1LLN9"/>
<organism evidence="2 3">
    <name type="scientific">Rhynchosporium graminicola</name>
    <dbReference type="NCBI Taxonomy" id="2792576"/>
    <lineage>
        <taxon>Eukaryota</taxon>
        <taxon>Fungi</taxon>
        <taxon>Dikarya</taxon>
        <taxon>Ascomycota</taxon>
        <taxon>Pezizomycotina</taxon>
        <taxon>Leotiomycetes</taxon>
        <taxon>Helotiales</taxon>
        <taxon>Ploettnerulaceae</taxon>
        <taxon>Rhynchosporium</taxon>
    </lineage>
</organism>
<evidence type="ECO:0000313" key="2">
    <source>
        <dbReference type="EMBL" id="CZT11418.1"/>
    </source>
</evidence>
<dbReference type="Proteomes" id="UP000178129">
    <property type="component" value="Unassembled WGS sequence"/>
</dbReference>
<dbReference type="EMBL" id="FJUW01000062">
    <property type="protein sequence ID" value="CZT11418.1"/>
    <property type="molecule type" value="Genomic_DNA"/>
</dbReference>
<dbReference type="InParanoid" id="A0A1E1LLN9"/>
<gene>
    <name evidence="2" type="ORF">RCO7_03766</name>
</gene>
<protein>
    <submittedName>
        <fullName evidence="2">Uncharacterized protein</fullName>
    </submittedName>
</protein>
<feature type="compositionally biased region" description="Basic residues" evidence="1">
    <location>
        <begin position="70"/>
        <end position="87"/>
    </location>
</feature>
<keyword evidence="3" id="KW-1185">Reference proteome</keyword>
<sequence length="318" mass="35812">MATTIPLRSLKFSFFQMEMQKTIYGSGNEVPPTRKIPIANKDLVFVHLNEITGPTQDISARHKVRVHVMRDFQRKKHKESKPTKTNKRSSLPNHDVSFKNLANDDIGVASSEKSAREQAILPDEIRRMTHLPDPTVIGMLEPFNILPITGSPRLQLLVHHYNTYLINTLIPVNPKDKWFNFAIIDAALFHGTMMPAAMHHRLVNGGSDQGEQAQLKRDTIMLVNQRLEDPVLSRSDFTIGAVTCLVLLEASQVPNLARSKTDLDGWNQEGNMALSNIHLSGLKIMVDLRGGIYELGLAGVLRRKILWYVCVTDPQQID</sequence>
<comment type="caution">
    <text evidence="2">The sequence shown here is derived from an EMBL/GenBank/DDBJ whole genome shotgun (WGS) entry which is preliminary data.</text>
</comment>
<evidence type="ECO:0000256" key="1">
    <source>
        <dbReference type="SAM" id="MobiDB-lite"/>
    </source>
</evidence>
<dbReference type="PANTHER" id="PTHR37540:SF5">
    <property type="entry name" value="TRANSCRIPTION FACTOR DOMAIN-CONTAINING PROTEIN"/>
    <property type="match status" value="1"/>
</dbReference>
<dbReference type="PANTHER" id="PTHR37540">
    <property type="entry name" value="TRANSCRIPTION FACTOR (ACR-2), PUTATIVE-RELATED-RELATED"/>
    <property type="match status" value="1"/>
</dbReference>
<name>A0A1E1LLN9_9HELO</name>
<proteinExistence type="predicted"/>
<accession>A0A1E1LLN9</accession>
<reference evidence="3" key="1">
    <citation type="submission" date="2016-03" db="EMBL/GenBank/DDBJ databases">
        <authorList>
            <person name="Ploux O."/>
        </authorList>
    </citation>
    <scope>NUCLEOTIDE SEQUENCE [LARGE SCALE GENOMIC DNA]</scope>
    <source>
        <strain evidence="3">UK7</strain>
    </source>
</reference>